<dbReference type="GO" id="GO:0003700">
    <property type="term" value="F:DNA-binding transcription factor activity"/>
    <property type="evidence" value="ECO:0007669"/>
    <property type="project" value="TreeGrafter"/>
</dbReference>
<protein>
    <submittedName>
        <fullName evidence="4">Transcriptional regulator, XRE family</fullName>
    </submittedName>
</protein>
<dbReference type="EMBL" id="CP001618">
    <property type="protein sequence ID" value="ACQ81943.1"/>
    <property type="molecule type" value="Genomic_DNA"/>
</dbReference>
<keyword evidence="5" id="KW-1185">Reference proteome</keyword>
<dbReference type="SMART" id="SM00530">
    <property type="entry name" value="HTH_XRE"/>
    <property type="match status" value="1"/>
</dbReference>
<dbReference type="OrthoDB" id="3188736at2"/>
<evidence type="ECO:0000256" key="2">
    <source>
        <dbReference type="SAM" id="MobiDB-lite"/>
    </source>
</evidence>
<evidence type="ECO:0000256" key="1">
    <source>
        <dbReference type="ARBA" id="ARBA00023125"/>
    </source>
</evidence>
<dbReference type="KEGG" id="bcv:Bcav_3701"/>
<organism evidence="4 5">
    <name type="scientific">Beutenbergia cavernae (strain ATCC BAA-8 / DSM 12333 / CCUG 43141 / JCM 11478 / NBRC 16432 / NCIMB 13614 / HKI 0122)</name>
    <dbReference type="NCBI Taxonomy" id="471853"/>
    <lineage>
        <taxon>Bacteria</taxon>
        <taxon>Bacillati</taxon>
        <taxon>Actinomycetota</taxon>
        <taxon>Actinomycetes</taxon>
        <taxon>Micrococcales</taxon>
        <taxon>Beutenbergiaceae</taxon>
        <taxon>Beutenbergia</taxon>
    </lineage>
</organism>
<feature type="region of interest" description="Disordered" evidence="2">
    <location>
        <begin position="113"/>
        <end position="140"/>
    </location>
</feature>
<keyword evidence="1" id="KW-0238">DNA-binding</keyword>
<dbReference type="Gene3D" id="1.10.260.40">
    <property type="entry name" value="lambda repressor-like DNA-binding domains"/>
    <property type="match status" value="1"/>
</dbReference>
<dbReference type="InterPro" id="IPR001387">
    <property type="entry name" value="Cro/C1-type_HTH"/>
</dbReference>
<dbReference type="STRING" id="471853.Bcav_3701"/>
<dbReference type="GO" id="GO:0005829">
    <property type="term" value="C:cytosol"/>
    <property type="evidence" value="ECO:0007669"/>
    <property type="project" value="TreeGrafter"/>
</dbReference>
<dbReference type="GO" id="GO:0003677">
    <property type="term" value="F:DNA binding"/>
    <property type="evidence" value="ECO:0007669"/>
    <property type="project" value="UniProtKB-KW"/>
</dbReference>
<dbReference type="PROSITE" id="PS50943">
    <property type="entry name" value="HTH_CROC1"/>
    <property type="match status" value="1"/>
</dbReference>
<dbReference type="InterPro" id="IPR010982">
    <property type="entry name" value="Lambda_DNA-bd_dom_sf"/>
</dbReference>
<feature type="domain" description="HTH cro/C1-type" evidence="3">
    <location>
        <begin position="31"/>
        <end position="85"/>
    </location>
</feature>
<dbReference type="RefSeq" id="WP_015884180.1">
    <property type="nucleotide sequence ID" value="NC_012669.1"/>
</dbReference>
<dbReference type="CDD" id="cd00093">
    <property type="entry name" value="HTH_XRE"/>
    <property type="match status" value="1"/>
</dbReference>
<gene>
    <name evidence="4" type="ordered locus">Bcav_3701</name>
</gene>
<proteinExistence type="predicted"/>
<evidence type="ECO:0000313" key="5">
    <source>
        <dbReference type="Proteomes" id="UP000007962"/>
    </source>
</evidence>
<accession>C5C3N4</accession>
<evidence type="ECO:0000259" key="3">
    <source>
        <dbReference type="PROSITE" id="PS50943"/>
    </source>
</evidence>
<dbReference type="eggNOG" id="COG1396">
    <property type="taxonomic scope" value="Bacteria"/>
</dbReference>
<name>C5C3N4_BEUC1</name>
<dbReference type="AlphaFoldDB" id="C5C3N4"/>
<dbReference type="Pfam" id="PF13560">
    <property type="entry name" value="HTH_31"/>
    <property type="match status" value="1"/>
</dbReference>
<dbReference type="HOGENOM" id="CLU_066192_8_3_11"/>
<dbReference type="InterPro" id="IPR050807">
    <property type="entry name" value="TransReg_Diox_bact_type"/>
</dbReference>
<sequence length="140" mass="14579">MATTDDGARVRAIGTAPTVGSAWRHAIGRLLRRRREQLGLRLVDVAVRAGVSAQYLSEVERGRKEPSSEVLAAVTTALGLTLVDLAHGLGRALEPRRLTSVPGGVRVVELSGVDPRRAAPPTSSGGARATRSGDAVLLAA</sequence>
<dbReference type="PANTHER" id="PTHR46797:SF1">
    <property type="entry name" value="METHYLPHOSPHONATE SYNTHASE"/>
    <property type="match status" value="1"/>
</dbReference>
<dbReference type="Proteomes" id="UP000007962">
    <property type="component" value="Chromosome"/>
</dbReference>
<dbReference type="PANTHER" id="PTHR46797">
    <property type="entry name" value="HTH-TYPE TRANSCRIPTIONAL REGULATOR"/>
    <property type="match status" value="1"/>
</dbReference>
<dbReference type="SUPFAM" id="SSF47413">
    <property type="entry name" value="lambda repressor-like DNA-binding domains"/>
    <property type="match status" value="1"/>
</dbReference>
<evidence type="ECO:0000313" key="4">
    <source>
        <dbReference type="EMBL" id="ACQ81943.1"/>
    </source>
</evidence>
<reference evidence="4 5" key="1">
    <citation type="journal article" date="2009" name="Stand. Genomic Sci.">
        <title>Complete genome sequence of Beutenbergia cavernae type strain (HKI 0122).</title>
        <authorList>
            <person name="Land M."/>
            <person name="Pukall R."/>
            <person name="Abt B."/>
            <person name="Goker M."/>
            <person name="Rohde M."/>
            <person name="Glavina Del Rio T."/>
            <person name="Tice H."/>
            <person name="Copeland A."/>
            <person name="Cheng J.F."/>
            <person name="Lucas S."/>
            <person name="Chen F."/>
            <person name="Nolan M."/>
            <person name="Bruce D."/>
            <person name="Goodwin L."/>
            <person name="Pitluck S."/>
            <person name="Ivanova N."/>
            <person name="Mavromatis K."/>
            <person name="Ovchinnikova G."/>
            <person name="Pati A."/>
            <person name="Chen A."/>
            <person name="Palaniappan K."/>
            <person name="Hauser L."/>
            <person name="Chang Y.J."/>
            <person name="Jefferies C.C."/>
            <person name="Saunders E."/>
            <person name="Brettin T."/>
            <person name="Detter J.C."/>
            <person name="Han C."/>
            <person name="Chain P."/>
            <person name="Bristow J."/>
            <person name="Eisen J.A."/>
            <person name="Markowitz V."/>
            <person name="Hugenholtz P."/>
            <person name="Kyrpides N.C."/>
            <person name="Klenk H.P."/>
            <person name="Lapidus A."/>
        </authorList>
    </citation>
    <scope>NUCLEOTIDE SEQUENCE [LARGE SCALE GENOMIC DNA]</scope>
    <source>
        <strain evidence="5">ATCC BAA-8 / DSM 12333 / NBRC 16432</strain>
    </source>
</reference>